<dbReference type="InterPro" id="IPR057727">
    <property type="entry name" value="WCX_dom"/>
</dbReference>
<dbReference type="RefSeq" id="WP_132779141.1">
    <property type="nucleotide sequence ID" value="NZ_SMBZ01000069.1"/>
</dbReference>
<dbReference type="InterPro" id="IPR026881">
    <property type="entry name" value="WYL_dom"/>
</dbReference>
<accession>A0A4R3VQK2</accession>
<evidence type="ECO:0000313" key="3">
    <source>
        <dbReference type="EMBL" id="TCV05730.1"/>
    </source>
</evidence>
<evidence type="ECO:0000259" key="2">
    <source>
        <dbReference type="Pfam" id="PF25583"/>
    </source>
</evidence>
<dbReference type="PANTHER" id="PTHR34580">
    <property type="match status" value="1"/>
</dbReference>
<dbReference type="OrthoDB" id="43316at2"/>
<dbReference type="PROSITE" id="PS52050">
    <property type="entry name" value="WYL"/>
    <property type="match status" value="1"/>
</dbReference>
<dbReference type="Pfam" id="PF25583">
    <property type="entry name" value="WCX"/>
    <property type="match status" value="1"/>
</dbReference>
<reference evidence="3 4" key="1">
    <citation type="submission" date="2019-03" db="EMBL/GenBank/DDBJ databases">
        <title>Genomic Encyclopedia of Type Strains, Phase IV (KMG-IV): sequencing the most valuable type-strain genomes for metagenomic binning, comparative biology and taxonomic classification.</title>
        <authorList>
            <person name="Goeker M."/>
        </authorList>
    </citation>
    <scope>NUCLEOTIDE SEQUENCE [LARGE SCALE GENOMIC DNA]</scope>
    <source>
        <strain evidence="3 4">DSM 22362</strain>
    </source>
</reference>
<sequence length="301" mass="35837">MVNRLILLRQKLIINKLSIRPHSWDEILSMLENYAEYEREDISISQRQFQRQIKDIRELWSISIKYNRTKNQYYIDDTSQESMRYREALDIFTLMDLSGQQSQHIIFEKRKPLGTENIPAILKAIKNDQTIHFCYKKFYESYEEQRSVKPLFVKESNNRWYIVGYDLEKQDLRVFGIDRVQHLTIGKKYKTNLDLADTFQLFEHCFGIILPAKNDQVEEIVLSYKGFQGQYIKTMPLHHTQEIVKENDDEVRIKIHIYVTQDFIMEILSAGASVSVISPSTLRDRITMEYKKALTNEIFKT</sequence>
<keyword evidence="4" id="KW-1185">Reference proteome</keyword>
<dbReference type="AlphaFoldDB" id="A0A4R3VQK2"/>
<comment type="caution">
    <text evidence="3">The sequence shown here is derived from an EMBL/GenBank/DDBJ whole genome shotgun (WGS) entry which is preliminary data.</text>
</comment>
<feature type="domain" description="WCX" evidence="2">
    <location>
        <begin position="228"/>
        <end position="294"/>
    </location>
</feature>
<protein>
    <submittedName>
        <fullName evidence="3">WYL domain-containing protein</fullName>
    </submittedName>
</protein>
<evidence type="ECO:0000259" key="1">
    <source>
        <dbReference type="Pfam" id="PF13280"/>
    </source>
</evidence>
<dbReference type="PANTHER" id="PTHR34580:SF9">
    <property type="entry name" value="SLL5097 PROTEIN"/>
    <property type="match status" value="1"/>
</dbReference>
<dbReference type="Pfam" id="PF13280">
    <property type="entry name" value="WYL"/>
    <property type="match status" value="1"/>
</dbReference>
<name>A0A4R3VQK2_9SPHI</name>
<dbReference type="Proteomes" id="UP000295197">
    <property type="component" value="Unassembled WGS sequence"/>
</dbReference>
<organism evidence="3 4">
    <name type="scientific">Sphingobacterium alimentarium</name>
    <dbReference type="NCBI Taxonomy" id="797292"/>
    <lineage>
        <taxon>Bacteria</taxon>
        <taxon>Pseudomonadati</taxon>
        <taxon>Bacteroidota</taxon>
        <taxon>Sphingobacteriia</taxon>
        <taxon>Sphingobacteriales</taxon>
        <taxon>Sphingobacteriaceae</taxon>
        <taxon>Sphingobacterium</taxon>
    </lineage>
</organism>
<feature type="domain" description="WYL" evidence="1">
    <location>
        <begin position="117"/>
        <end position="185"/>
    </location>
</feature>
<dbReference type="EMBL" id="SMBZ01000069">
    <property type="protein sequence ID" value="TCV05730.1"/>
    <property type="molecule type" value="Genomic_DNA"/>
</dbReference>
<gene>
    <name evidence="3" type="ORF">EDC17_10699</name>
</gene>
<evidence type="ECO:0000313" key="4">
    <source>
        <dbReference type="Proteomes" id="UP000295197"/>
    </source>
</evidence>
<proteinExistence type="predicted"/>
<dbReference type="InterPro" id="IPR051534">
    <property type="entry name" value="CBASS_pafABC_assoc_protein"/>
</dbReference>